<keyword evidence="1" id="KW-0472">Membrane</keyword>
<protein>
    <submittedName>
        <fullName evidence="3">Prepilin protein</fullName>
    </submittedName>
</protein>
<keyword evidence="4" id="KW-1185">Reference proteome</keyword>
<gene>
    <name evidence="3" type="ordered locus">Bpet2001</name>
</gene>
<evidence type="ECO:0000259" key="2">
    <source>
        <dbReference type="Pfam" id="PF04917"/>
    </source>
</evidence>
<organism evidence="3 4">
    <name type="scientific">Bordetella petrii (strain ATCC BAA-461 / DSM 12804 / CCUG 43448 / CIP 107267 / Se-1111R)</name>
    <dbReference type="NCBI Taxonomy" id="340100"/>
    <lineage>
        <taxon>Bacteria</taxon>
        <taxon>Pseudomonadati</taxon>
        <taxon>Pseudomonadota</taxon>
        <taxon>Betaproteobacteria</taxon>
        <taxon>Burkholderiales</taxon>
        <taxon>Alcaligenaceae</taxon>
        <taxon>Bordetella</taxon>
    </lineage>
</organism>
<keyword evidence="1" id="KW-1133">Transmembrane helix</keyword>
<keyword evidence="1" id="KW-0812">Transmembrane</keyword>
<proteinExistence type="predicted"/>
<dbReference type="STRING" id="94624.Bpet2001"/>
<name>A9IK29_BORPD</name>
<evidence type="ECO:0000256" key="1">
    <source>
        <dbReference type="SAM" id="Phobius"/>
    </source>
</evidence>
<dbReference type="Proteomes" id="UP000001225">
    <property type="component" value="Chromosome"/>
</dbReference>
<dbReference type="KEGG" id="bpt:Bpet2001"/>
<dbReference type="Pfam" id="PF04917">
    <property type="entry name" value="Shufflon_N"/>
    <property type="match status" value="1"/>
</dbReference>
<accession>A9IK29</accession>
<sequence length="354" mass="36078">MRTIALHARAAENCRPGRRQAGFALLELTLAVALAGMLLVWGANRLVHRIDDAAGQATGAWMLELKRGLDNMLRQHFDSLAEGAPAVGANGQPLYADPLAPSLAELKAHGHLPATFPENGALGASVNIRILRDTRCPGAGCRLDALAYGVRPVLLADGSAPDLMRLGAAIEATGGYGGSATAARVRGANFDFPNPPAPAMPALPPGTLAVWAGFGAADYDLYVRRHDTRNPDLRGDLSVAGSLSTEGRLHAGEYLALGGVAVAGAACPDGAGLIARSAKGGLLDCRGGVWTAAQGSFGGAYALNSSKGCAQSSSPNPLTGTCSCPRGHTAVRVAQGLWSEDGSATVGYVCVGPG</sequence>
<evidence type="ECO:0000313" key="4">
    <source>
        <dbReference type="Proteomes" id="UP000001225"/>
    </source>
</evidence>
<evidence type="ECO:0000313" key="3">
    <source>
        <dbReference type="EMBL" id="CAP42341.1"/>
    </source>
</evidence>
<feature type="transmembrane region" description="Helical" evidence="1">
    <location>
        <begin position="21"/>
        <end position="43"/>
    </location>
</feature>
<feature type="domain" description="Bacterial shufflon protein N-terminal" evidence="2">
    <location>
        <begin position="240"/>
        <end position="288"/>
    </location>
</feature>
<reference evidence="3 4" key="1">
    <citation type="journal article" date="2008" name="BMC Genomics">
        <title>The missing link: Bordetella petrii is endowed with both the metabolic versatility of environmental bacteria and virulence traits of pathogenic Bordetellae.</title>
        <authorList>
            <person name="Gross R."/>
            <person name="Guzman C.A."/>
            <person name="Sebaihia M."/>
            <person name="Martins Dos Santos V.A."/>
            <person name="Pieper D.H."/>
            <person name="Koebnik R."/>
            <person name="Lechner M."/>
            <person name="Bartels D."/>
            <person name="Buhrmester J."/>
            <person name="Choudhuri J.V."/>
            <person name="Ebensen T."/>
            <person name="Gaigalat L."/>
            <person name="Herrmann S."/>
            <person name="Khachane A.N."/>
            <person name="Larisch C."/>
            <person name="Link S."/>
            <person name="Linke B."/>
            <person name="Meyer F."/>
            <person name="Mormann S."/>
            <person name="Nakunst D."/>
            <person name="Rueckert C."/>
            <person name="Schneiker-Bekel S."/>
            <person name="Schulze K."/>
            <person name="Vorhoelter F.J."/>
            <person name="Yevsa T."/>
            <person name="Engle J.T."/>
            <person name="Goldman W.E."/>
            <person name="Puehler A."/>
            <person name="Goebel U.B."/>
            <person name="Goesmann A."/>
            <person name="Bloecker H."/>
            <person name="Kaiser O."/>
            <person name="Martinez-Arias R."/>
        </authorList>
    </citation>
    <scope>NUCLEOTIDE SEQUENCE [LARGE SCALE GENOMIC DNA]</scope>
    <source>
        <strain evidence="4">ATCC BAA-461 / DSM 12804 / CCUG 43448 / CIP 107267 / Se-1111R</strain>
    </source>
</reference>
<dbReference type="EMBL" id="AM902716">
    <property type="protein sequence ID" value="CAP42341.1"/>
    <property type="molecule type" value="Genomic_DNA"/>
</dbReference>
<dbReference type="AlphaFoldDB" id="A9IK29"/>
<dbReference type="InterPro" id="IPR007001">
    <property type="entry name" value="Shufflon_N"/>
</dbReference>
<dbReference type="eggNOG" id="ENOG5033IFI">
    <property type="taxonomic scope" value="Bacteria"/>
</dbReference>